<evidence type="ECO:0000313" key="9">
    <source>
        <dbReference type="Proteomes" id="UP000509322"/>
    </source>
</evidence>
<keyword evidence="2" id="KW-0678">Repressor</keyword>
<evidence type="ECO:0000256" key="4">
    <source>
        <dbReference type="ARBA" id="ARBA00023125"/>
    </source>
</evidence>
<dbReference type="PANTHER" id="PTHR30055:SF151">
    <property type="entry name" value="TRANSCRIPTIONAL REGULATORY PROTEIN"/>
    <property type="match status" value="1"/>
</dbReference>
<feature type="DNA-binding region" description="H-T-H motif" evidence="6">
    <location>
        <begin position="25"/>
        <end position="44"/>
    </location>
</feature>
<dbReference type="PANTHER" id="PTHR30055">
    <property type="entry name" value="HTH-TYPE TRANSCRIPTIONAL REGULATOR RUTR"/>
    <property type="match status" value="1"/>
</dbReference>
<dbReference type="InterPro" id="IPR036271">
    <property type="entry name" value="Tet_transcr_reg_TetR-rel_C_sf"/>
</dbReference>
<keyword evidence="3" id="KW-0805">Transcription regulation</keyword>
<dbReference type="PROSITE" id="PS50977">
    <property type="entry name" value="HTH_TETR_2"/>
    <property type="match status" value="1"/>
</dbReference>
<dbReference type="InterPro" id="IPR004111">
    <property type="entry name" value="Repressor_TetR_C"/>
</dbReference>
<dbReference type="SUPFAM" id="SSF48498">
    <property type="entry name" value="Tetracyclin repressor-like, C-terminal domain"/>
    <property type="match status" value="1"/>
</dbReference>
<keyword evidence="5" id="KW-0804">Transcription</keyword>
<dbReference type="RefSeq" id="WP_179921880.1">
    <property type="nucleotide sequence ID" value="NZ_CP058690.1"/>
</dbReference>
<reference evidence="8 9" key="1">
    <citation type="submission" date="2020-07" db="EMBL/GenBank/DDBJ databases">
        <title>The complete genome of Paracoccus pantotrophus ACCC 10489.</title>
        <authorList>
            <person name="Si Y."/>
        </authorList>
    </citation>
    <scope>NUCLEOTIDE SEQUENCE [LARGE SCALE GENOMIC DNA]</scope>
    <source>
        <strain evidence="9">ACCC 10489</strain>
    </source>
</reference>
<organism evidence="8 9">
    <name type="scientific">Paracoccus pantotrophus</name>
    <name type="common">Thiosphaera pantotropha</name>
    <dbReference type="NCBI Taxonomy" id="82367"/>
    <lineage>
        <taxon>Bacteria</taxon>
        <taxon>Pseudomonadati</taxon>
        <taxon>Pseudomonadota</taxon>
        <taxon>Alphaproteobacteria</taxon>
        <taxon>Rhodobacterales</taxon>
        <taxon>Paracoccaceae</taxon>
        <taxon>Paracoccus</taxon>
    </lineage>
</organism>
<comment type="function">
    <text evidence="1">TetR is the repressor of the tetracycline resistance element; its N-terminal region forms a helix-turn-helix structure and binds DNA. Binding of tetracycline to TetR reduces the repressor affinity for the tetracycline resistance gene (tetA) promoter operator sites.</text>
</comment>
<gene>
    <name evidence="8" type="ORF">HYQ43_18195</name>
</gene>
<dbReference type="InterPro" id="IPR001647">
    <property type="entry name" value="HTH_TetR"/>
</dbReference>
<dbReference type="Gene3D" id="1.10.10.60">
    <property type="entry name" value="Homeodomain-like"/>
    <property type="match status" value="1"/>
</dbReference>
<keyword evidence="4 6" id="KW-0238">DNA-binding</keyword>
<evidence type="ECO:0000256" key="6">
    <source>
        <dbReference type="PROSITE-ProRule" id="PRU00335"/>
    </source>
</evidence>
<name>A0A7H9BXC4_PARPN</name>
<evidence type="ECO:0000313" key="8">
    <source>
        <dbReference type="EMBL" id="QLH16047.1"/>
    </source>
</evidence>
<dbReference type="AlphaFoldDB" id="A0A7H9BXC4"/>
<dbReference type="InterPro" id="IPR050109">
    <property type="entry name" value="HTH-type_TetR-like_transc_reg"/>
</dbReference>
<dbReference type="InterPro" id="IPR009057">
    <property type="entry name" value="Homeodomain-like_sf"/>
</dbReference>
<dbReference type="Gene3D" id="1.10.357.10">
    <property type="entry name" value="Tetracycline Repressor, domain 2"/>
    <property type="match status" value="1"/>
</dbReference>
<dbReference type="Pfam" id="PF00440">
    <property type="entry name" value="TetR_N"/>
    <property type="match status" value="1"/>
</dbReference>
<dbReference type="GO" id="GO:0045892">
    <property type="term" value="P:negative regulation of DNA-templated transcription"/>
    <property type="evidence" value="ECO:0007669"/>
    <property type="project" value="InterPro"/>
</dbReference>
<dbReference type="InterPro" id="IPR023772">
    <property type="entry name" value="DNA-bd_HTH_TetR-type_CS"/>
</dbReference>
<dbReference type="GO" id="GO:0000976">
    <property type="term" value="F:transcription cis-regulatory region binding"/>
    <property type="evidence" value="ECO:0007669"/>
    <property type="project" value="TreeGrafter"/>
</dbReference>
<dbReference type="SUPFAM" id="SSF46689">
    <property type="entry name" value="Homeodomain-like"/>
    <property type="match status" value="1"/>
</dbReference>
<proteinExistence type="predicted"/>
<evidence type="ECO:0000256" key="5">
    <source>
        <dbReference type="ARBA" id="ARBA00023163"/>
    </source>
</evidence>
<sequence length="215" mass="23105">MALQKETVVATAMTLLDEVGVEGLTMRALAKALNVQAPTLYWHFPSKQDLLDKIADAIIAPAVAATDTSQDPDAVLSSLARAMRNALLAHRDGAKVYAGTYAVGANVLKLADIALEALLKKQLDEQAATDAMFNLVYFVLGSTIEEQAFRDRWRSDEDYSGGEKQLIAAIGTRFPALRRCAGAIIESDFEKRFKEGVGAFLRGLEGADAVGGSRS</sequence>
<dbReference type="Proteomes" id="UP000509322">
    <property type="component" value="Chromosome 2"/>
</dbReference>
<dbReference type="PRINTS" id="PR00400">
    <property type="entry name" value="TETREPRESSOR"/>
</dbReference>
<dbReference type="EMBL" id="CP058690">
    <property type="protein sequence ID" value="QLH16047.1"/>
    <property type="molecule type" value="Genomic_DNA"/>
</dbReference>
<evidence type="ECO:0000259" key="7">
    <source>
        <dbReference type="PROSITE" id="PS50977"/>
    </source>
</evidence>
<dbReference type="PROSITE" id="PS01081">
    <property type="entry name" value="HTH_TETR_1"/>
    <property type="match status" value="1"/>
</dbReference>
<dbReference type="Pfam" id="PF02909">
    <property type="entry name" value="TetR_C_1"/>
    <property type="match status" value="1"/>
</dbReference>
<evidence type="ECO:0000256" key="1">
    <source>
        <dbReference type="ARBA" id="ARBA00002856"/>
    </source>
</evidence>
<accession>A0A7H9BXC4</accession>
<dbReference type="PRINTS" id="PR00455">
    <property type="entry name" value="HTHTETR"/>
</dbReference>
<evidence type="ECO:0000256" key="2">
    <source>
        <dbReference type="ARBA" id="ARBA00022491"/>
    </source>
</evidence>
<feature type="domain" description="HTH tetR-type" evidence="7">
    <location>
        <begin position="2"/>
        <end position="62"/>
    </location>
</feature>
<dbReference type="GO" id="GO:0003700">
    <property type="term" value="F:DNA-binding transcription factor activity"/>
    <property type="evidence" value="ECO:0007669"/>
    <property type="project" value="TreeGrafter"/>
</dbReference>
<protein>
    <submittedName>
        <fullName evidence="8">TetR/AcrR family transcriptional regulator C-terminal domain-containing protein</fullName>
    </submittedName>
</protein>
<dbReference type="InterPro" id="IPR003012">
    <property type="entry name" value="Tet_transcr_reg_TetR"/>
</dbReference>
<evidence type="ECO:0000256" key="3">
    <source>
        <dbReference type="ARBA" id="ARBA00023015"/>
    </source>
</evidence>
<dbReference type="GO" id="GO:0046677">
    <property type="term" value="P:response to antibiotic"/>
    <property type="evidence" value="ECO:0007669"/>
    <property type="project" value="InterPro"/>
</dbReference>